<evidence type="ECO:0000313" key="4">
    <source>
        <dbReference type="EMBL" id="VFT85304.1"/>
    </source>
</evidence>
<name>A0A485KK65_9STRA</name>
<sequence length="616" mass="70694">MKAPSTGTLFLVSELTKHVCVNQNTSDQAPSTMSMMDEMELITSSEADLAPHFPPFVWLLRDFLLDIQENGVQLTPDEYLERSLQARDGTSKRVEERNRIRQSIRTLFTQRQCLTIIRPALDEDKLRNASTLSNDELRPEFVAQMAIIREKLFNVARPKRILNQVIDGPSGAIPDIRAAWDYVSKVTCETAYYHALEKYKEIIGSNTSMAQHDFERTYKEAQDAALVVFKKESVEGEARKICFQNLKQAIAQDRALQINALQQKSSEYCNAVLARLSHQLIKNPIENGEWDDAKGISLVNRLSVFFCAYDTDGDGPSKTKILVQFMKGDMLAILELLFVRMTNRHNSLMESTKNTADETIREGEKSRRLLEQECHKFQMETARLNGIVSTMEEKLDNAFANSNQMKSDFIQLQENFRIMEEKLHVLKEELDESKMHLALNLNDKAKLESLLEYSQQSLHQAIAEKDACHFNLRAQLTEERSERMKERENSISNIAKQAAELHSLKKTLKLRCTELEETLHQKELFTKEKDLLTIKVGHLLEVHEDISGQLKAMIESQDVISDEKERLEGRCERLEEQLGNMSVHAAVENVLEKCCFHVAKQFEVDKARTIISCRCF</sequence>
<protein>
    <submittedName>
        <fullName evidence="4">Aste57867_8418 protein</fullName>
    </submittedName>
</protein>
<dbReference type="InterPro" id="IPR015894">
    <property type="entry name" value="Guanylate-bd_N"/>
</dbReference>
<dbReference type="Proteomes" id="UP000332933">
    <property type="component" value="Unassembled WGS sequence"/>
</dbReference>
<dbReference type="Gene3D" id="1.20.1000.10">
    <property type="entry name" value="Guanylate-binding protein, C-terminal domain"/>
    <property type="match status" value="1"/>
</dbReference>
<dbReference type="AlphaFoldDB" id="A0A485KK65"/>
<evidence type="ECO:0000259" key="2">
    <source>
        <dbReference type="Pfam" id="PF02263"/>
    </source>
</evidence>
<dbReference type="EMBL" id="VJMH01005102">
    <property type="protein sequence ID" value="KAF0701121.1"/>
    <property type="molecule type" value="Genomic_DNA"/>
</dbReference>
<dbReference type="OrthoDB" id="2135133at2759"/>
<dbReference type="EMBL" id="CAADRA010005123">
    <property type="protein sequence ID" value="VFT85304.1"/>
    <property type="molecule type" value="Genomic_DNA"/>
</dbReference>
<proteinExistence type="predicted"/>
<evidence type="ECO:0000313" key="5">
    <source>
        <dbReference type="Proteomes" id="UP000332933"/>
    </source>
</evidence>
<evidence type="ECO:0000256" key="1">
    <source>
        <dbReference type="SAM" id="Coils"/>
    </source>
</evidence>
<dbReference type="Gene3D" id="3.40.50.300">
    <property type="entry name" value="P-loop containing nucleotide triphosphate hydrolases"/>
    <property type="match status" value="1"/>
</dbReference>
<feature type="coiled-coil region" evidence="1">
    <location>
        <begin position="557"/>
        <end position="584"/>
    </location>
</feature>
<dbReference type="PANTHER" id="PTHR10751">
    <property type="entry name" value="GUANYLATE BINDING PROTEIN"/>
    <property type="match status" value="1"/>
</dbReference>
<feature type="domain" description="Guanylate-binding protein N-terminal" evidence="2">
    <location>
        <begin position="45"/>
        <end position="154"/>
    </location>
</feature>
<keyword evidence="5" id="KW-1185">Reference proteome</keyword>
<dbReference type="GO" id="GO:0003924">
    <property type="term" value="F:GTPase activity"/>
    <property type="evidence" value="ECO:0007669"/>
    <property type="project" value="InterPro"/>
</dbReference>
<reference evidence="4 5" key="1">
    <citation type="submission" date="2019-03" db="EMBL/GenBank/DDBJ databases">
        <authorList>
            <person name="Gaulin E."/>
            <person name="Dumas B."/>
        </authorList>
    </citation>
    <scope>NUCLEOTIDE SEQUENCE [LARGE SCALE GENOMIC DNA]</scope>
    <source>
        <strain evidence="4">CBS 568.67</strain>
    </source>
</reference>
<dbReference type="InterPro" id="IPR027417">
    <property type="entry name" value="P-loop_NTPase"/>
</dbReference>
<organism evidence="4 5">
    <name type="scientific">Aphanomyces stellatus</name>
    <dbReference type="NCBI Taxonomy" id="120398"/>
    <lineage>
        <taxon>Eukaryota</taxon>
        <taxon>Sar</taxon>
        <taxon>Stramenopiles</taxon>
        <taxon>Oomycota</taxon>
        <taxon>Saprolegniomycetes</taxon>
        <taxon>Saprolegniales</taxon>
        <taxon>Verrucalvaceae</taxon>
        <taxon>Aphanomyces</taxon>
    </lineage>
</organism>
<accession>A0A485KK65</accession>
<reference evidence="3" key="2">
    <citation type="submission" date="2019-06" db="EMBL/GenBank/DDBJ databases">
        <title>Genomics analysis of Aphanomyces spp. identifies a new class of oomycete effector associated with host adaptation.</title>
        <authorList>
            <person name="Gaulin E."/>
        </authorList>
    </citation>
    <scope>NUCLEOTIDE SEQUENCE</scope>
    <source>
        <strain evidence="3">CBS 578.67</strain>
    </source>
</reference>
<evidence type="ECO:0000313" key="3">
    <source>
        <dbReference type="EMBL" id="KAF0701121.1"/>
    </source>
</evidence>
<dbReference type="SUPFAM" id="SSF52540">
    <property type="entry name" value="P-loop containing nucleoside triphosphate hydrolases"/>
    <property type="match status" value="1"/>
</dbReference>
<dbReference type="Pfam" id="PF02263">
    <property type="entry name" value="GBP"/>
    <property type="match status" value="1"/>
</dbReference>
<dbReference type="GO" id="GO:0005525">
    <property type="term" value="F:GTP binding"/>
    <property type="evidence" value="ECO:0007669"/>
    <property type="project" value="InterPro"/>
</dbReference>
<gene>
    <name evidence="4" type="primary">Aste57867_8418</name>
    <name evidence="3" type="ORF">As57867_008386</name>
    <name evidence="4" type="ORF">ASTE57867_8418</name>
</gene>
<keyword evidence="1" id="KW-0175">Coiled coil</keyword>